<dbReference type="SUPFAM" id="SSF53335">
    <property type="entry name" value="S-adenosyl-L-methionine-dependent methyltransferases"/>
    <property type="match status" value="1"/>
</dbReference>
<dbReference type="GO" id="GO:0008757">
    <property type="term" value="F:S-adenosylmethionine-dependent methyltransferase activity"/>
    <property type="evidence" value="ECO:0007669"/>
    <property type="project" value="UniProtKB-ARBA"/>
</dbReference>
<evidence type="ECO:0000313" key="3">
    <source>
        <dbReference type="Proteomes" id="UP000824260"/>
    </source>
</evidence>
<sequence length="261" mass="28199">MPMCGTFPSLERGVPLLPGERLDDLQCGGYRLIQRPDAFRFGTDSVLLADFAAPRPRTRAVDLGCGTGAVAMLMAAHEPGLCVDAVELQPDIADMARRSVLLNGLEGRMRVFAADLRDAHTFLGHGQYALAVCNPPYGRAGGTLPSRNESVRLARHECGLTPGDVAKSAARLLKNGGRLCVVFPAPRALEMMRAMEDHGIAPKRVRTVHGMPDRAPKFVLIDGVRGGGSGLHWLPPLVLRTADGSFSAEWKRIYRVEEAPV</sequence>
<dbReference type="InterPro" id="IPR029063">
    <property type="entry name" value="SAM-dependent_MTases_sf"/>
</dbReference>
<dbReference type="PANTHER" id="PTHR47739:SF1">
    <property type="entry name" value="TRNA1(VAL) (ADENINE(37)-N6)-METHYLTRANSFERASE"/>
    <property type="match status" value="1"/>
</dbReference>
<dbReference type="Pfam" id="PF05175">
    <property type="entry name" value="MTS"/>
    <property type="match status" value="1"/>
</dbReference>
<evidence type="ECO:0000259" key="1">
    <source>
        <dbReference type="Pfam" id="PF05175"/>
    </source>
</evidence>
<dbReference type="InterPro" id="IPR050210">
    <property type="entry name" value="tRNA_Adenine-N(6)_MTase"/>
</dbReference>
<reference evidence="2" key="1">
    <citation type="submission" date="2020-10" db="EMBL/GenBank/DDBJ databases">
        <authorList>
            <person name="Gilroy R."/>
        </authorList>
    </citation>
    <scope>NUCLEOTIDE SEQUENCE</scope>
    <source>
        <strain evidence="2">ChiSjej6B24-2974</strain>
    </source>
</reference>
<keyword evidence="2" id="KW-0808">Transferase</keyword>
<dbReference type="GO" id="GO:0032259">
    <property type="term" value="P:methylation"/>
    <property type="evidence" value="ECO:0007669"/>
    <property type="project" value="UniProtKB-KW"/>
</dbReference>
<dbReference type="InterPro" id="IPR007848">
    <property type="entry name" value="Small_mtfrase_dom"/>
</dbReference>
<name>A0A9D0ZL02_9FIRM</name>
<dbReference type="Proteomes" id="UP000824260">
    <property type="component" value="Unassembled WGS sequence"/>
</dbReference>
<dbReference type="EMBL" id="DVFZ01000051">
    <property type="protein sequence ID" value="HIQ82482.1"/>
    <property type="molecule type" value="Genomic_DNA"/>
</dbReference>
<comment type="caution">
    <text evidence="2">The sequence shown here is derived from an EMBL/GenBank/DDBJ whole genome shotgun (WGS) entry which is preliminary data.</text>
</comment>
<keyword evidence="2" id="KW-0489">Methyltransferase</keyword>
<feature type="domain" description="Methyltransferase small" evidence="1">
    <location>
        <begin position="46"/>
        <end position="195"/>
    </location>
</feature>
<dbReference type="Gene3D" id="3.40.50.150">
    <property type="entry name" value="Vaccinia Virus protein VP39"/>
    <property type="match status" value="1"/>
</dbReference>
<accession>A0A9D0ZL02</accession>
<dbReference type="CDD" id="cd02440">
    <property type="entry name" value="AdoMet_MTases"/>
    <property type="match status" value="1"/>
</dbReference>
<evidence type="ECO:0000313" key="2">
    <source>
        <dbReference type="EMBL" id="HIQ82482.1"/>
    </source>
</evidence>
<dbReference type="PANTHER" id="PTHR47739">
    <property type="entry name" value="TRNA1(VAL) (ADENINE(37)-N6)-METHYLTRANSFERASE"/>
    <property type="match status" value="1"/>
</dbReference>
<dbReference type="GO" id="GO:0003676">
    <property type="term" value="F:nucleic acid binding"/>
    <property type="evidence" value="ECO:0007669"/>
    <property type="project" value="InterPro"/>
</dbReference>
<dbReference type="InterPro" id="IPR002052">
    <property type="entry name" value="DNA_methylase_N6_adenine_CS"/>
</dbReference>
<gene>
    <name evidence="2" type="ORF">IAA52_05210</name>
</gene>
<protein>
    <submittedName>
        <fullName evidence="2">Methyltransferase</fullName>
    </submittedName>
</protein>
<dbReference type="AlphaFoldDB" id="A0A9D0ZL02"/>
<reference evidence="2" key="2">
    <citation type="journal article" date="2021" name="PeerJ">
        <title>Extensive microbial diversity within the chicken gut microbiome revealed by metagenomics and culture.</title>
        <authorList>
            <person name="Gilroy R."/>
            <person name="Ravi A."/>
            <person name="Getino M."/>
            <person name="Pursley I."/>
            <person name="Horton D.L."/>
            <person name="Alikhan N.F."/>
            <person name="Baker D."/>
            <person name="Gharbi K."/>
            <person name="Hall N."/>
            <person name="Watson M."/>
            <person name="Adriaenssens E.M."/>
            <person name="Foster-Nyarko E."/>
            <person name="Jarju S."/>
            <person name="Secka A."/>
            <person name="Antonio M."/>
            <person name="Oren A."/>
            <person name="Chaudhuri R.R."/>
            <person name="La Ragione R."/>
            <person name="Hildebrand F."/>
            <person name="Pallen M.J."/>
        </authorList>
    </citation>
    <scope>NUCLEOTIDE SEQUENCE</scope>
    <source>
        <strain evidence="2">ChiSjej6B24-2974</strain>
    </source>
</reference>
<proteinExistence type="predicted"/>
<dbReference type="PROSITE" id="PS00092">
    <property type="entry name" value="N6_MTASE"/>
    <property type="match status" value="1"/>
</dbReference>
<dbReference type="GO" id="GO:0008170">
    <property type="term" value="F:N-methyltransferase activity"/>
    <property type="evidence" value="ECO:0007669"/>
    <property type="project" value="UniProtKB-ARBA"/>
</dbReference>
<organism evidence="2 3">
    <name type="scientific">Candidatus Pullichristensenella stercorigallinarum</name>
    <dbReference type="NCBI Taxonomy" id="2840909"/>
    <lineage>
        <taxon>Bacteria</taxon>
        <taxon>Bacillati</taxon>
        <taxon>Bacillota</taxon>
        <taxon>Clostridia</taxon>
        <taxon>Candidatus Pullichristensenella</taxon>
    </lineage>
</organism>